<dbReference type="EMBL" id="LAZR01066787">
    <property type="protein sequence ID" value="KKK52885.1"/>
    <property type="molecule type" value="Genomic_DNA"/>
</dbReference>
<evidence type="ECO:0000256" key="5">
    <source>
        <dbReference type="ARBA" id="ARBA00022729"/>
    </source>
</evidence>
<dbReference type="Gene3D" id="2.40.170.20">
    <property type="entry name" value="TonB-dependent receptor, beta-barrel domain"/>
    <property type="match status" value="1"/>
</dbReference>
<dbReference type="GO" id="GO:0009279">
    <property type="term" value="C:cell outer membrane"/>
    <property type="evidence" value="ECO:0007669"/>
    <property type="project" value="UniProtKB-SubCell"/>
</dbReference>
<name>A0A0F8WWV7_9ZZZZ</name>
<keyword evidence="5" id="KW-0732">Signal</keyword>
<protein>
    <recommendedName>
        <fullName evidence="11">TonB-dependent receptor-like beta-barrel domain-containing protein</fullName>
    </recommendedName>
</protein>
<comment type="caution">
    <text evidence="12">The sequence shown here is derived from an EMBL/GenBank/DDBJ whole genome shotgun (WGS) entry which is preliminary data.</text>
</comment>
<evidence type="ECO:0000256" key="6">
    <source>
        <dbReference type="ARBA" id="ARBA00023004"/>
    </source>
</evidence>
<keyword evidence="7" id="KW-0406">Ion transport</keyword>
<keyword evidence="6" id="KW-0408">Iron</keyword>
<dbReference type="Pfam" id="PF00593">
    <property type="entry name" value="TonB_dep_Rec_b-barrel"/>
    <property type="match status" value="1"/>
</dbReference>
<dbReference type="PROSITE" id="PS52016">
    <property type="entry name" value="TONB_DEPENDENT_REC_3"/>
    <property type="match status" value="1"/>
</dbReference>
<sequence length="305" mass="34729">ELINTENYEIIKSFDNVRAINFSQNGSLLFVCYGDFKGELFDTKNGKVIKDDFDNVSVGASLLHHYSDQLNVVMRLAHGFRAPQATEMYRLQNGQLQADLDSEEINSIELGLRGATEKLSYSLSSFYMKKTNVIFQSSERLNLSDGQTKHYGFEYDLNWQFDQYWDINVAGTFARHQYTADVSTPGPSSFTVIATDGNDVDTAPRRMASVQLGWQPRSDTRAELEWISMGKYYTDIDNLHSYDGHNLLHLRLRQKLTTDISIGLRINNLADTDYAERADYSGLGGGDRYFIGEPRSYYADLSLNY</sequence>
<proteinExistence type="predicted"/>
<evidence type="ECO:0000259" key="11">
    <source>
        <dbReference type="Pfam" id="PF00593"/>
    </source>
</evidence>
<accession>A0A0F8WWV7</accession>
<keyword evidence="10" id="KW-0998">Cell outer membrane</keyword>
<dbReference type="InterPro" id="IPR036942">
    <property type="entry name" value="Beta-barrel_TonB_sf"/>
</dbReference>
<evidence type="ECO:0000256" key="4">
    <source>
        <dbReference type="ARBA" id="ARBA00022692"/>
    </source>
</evidence>
<dbReference type="GO" id="GO:0015344">
    <property type="term" value="F:siderophore uptake transmembrane transporter activity"/>
    <property type="evidence" value="ECO:0007669"/>
    <property type="project" value="TreeGrafter"/>
</dbReference>
<gene>
    <name evidence="12" type="ORF">LCGC14_3100400</name>
</gene>
<comment type="subcellular location">
    <subcellularLocation>
        <location evidence="1">Cell outer membrane</location>
        <topology evidence="1">Multi-pass membrane protein</topology>
    </subcellularLocation>
</comment>
<dbReference type="InterPro" id="IPR000531">
    <property type="entry name" value="Beta-barrel_TonB"/>
</dbReference>
<evidence type="ECO:0000256" key="3">
    <source>
        <dbReference type="ARBA" id="ARBA00022496"/>
    </source>
</evidence>
<dbReference type="InterPro" id="IPR039426">
    <property type="entry name" value="TonB-dep_rcpt-like"/>
</dbReference>
<keyword evidence="4" id="KW-0812">Transmembrane</keyword>
<evidence type="ECO:0000256" key="8">
    <source>
        <dbReference type="ARBA" id="ARBA00023077"/>
    </source>
</evidence>
<evidence type="ECO:0000256" key="2">
    <source>
        <dbReference type="ARBA" id="ARBA00022448"/>
    </source>
</evidence>
<reference evidence="12" key="1">
    <citation type="journal article" date="2015" name="Nature">
        <title>Complex archaea that bridge the gap between prokaryotes and eukaryotes.</title>
        <authorList>
            <person name="Spang A."/>
            <person name="Saw J.H."/>
            <person name="Jorgensen S.L."/>
            <person name="Zaremba-Niedzwiedzka K."/>
            <person name="Martijn J."/>
            <person name="Lind A.E."/>
            <person name="van Eijk R."/>
            <person name="Schleper C."/>
            <person name="Guy L."/>
            <person name="Ettema T.J."/>
        </authorList>
    </citation>
    <scope>NUCLEOTIDE SEQUENCE</scope>
</reference>
<keyword evidence="2" id="KW-0813">Transport</keyword>
<keyword evidence="8" id="KW-0798">TonB box</keyword>
<organism evidence="12">
    <name type="scientific">marine sediment metagenome</name>
    <dbReference type="NCBI Taxonomy" id="412755"/>
    <lineage>
        <taxon>unclassified sequences</taxon>
        <taxon>metagenomes</taxon>
        <taxon>ecological metagenomes</taxon>
    </lineage>
</organism>
<evidence type="ECO:0000256" key="1">
    <source>
        <dbReference type="ARBA" id="ARBA00004571"/>
    </source>
</evidence>
<evidence type="ECO:0000256" key="7">
    <source>
        <dbReference type="ARBA" id="ARBA00023065"/>
    </source>
</evidence>
<evidence type="ECO:0000256" key="9">
    <source>
        <dbReference type="ARBA" id="ARBA00023136"/>
    </source>
</evidence>
<evidence type="ECO:0000256" key="10">
    <source>
        <dbReference type="ARBA" id="ARBA00023237"/>
    </source>
</evidence>
<dbReference type="PANTHER" id="PTHR32552:SF89">
    <property type="entry name" value="CATECHOLATE SIDEROPHORE RECEPTOR FIU"/>
    <property type="match status" value="1"/>
</dbReference>
<dbReference type="AlphaFoldDB" id="A0A0F8WWV7"/>
<dbReference type="PANTHER" id="PTHR32552">
    <property type="entry name" value="FERRICHROME IRON RECEPTOR-RELATED"/>
    <property type="match status" value="1"/>
</dbReference>
<keyword evidence="3" id="KW-0410">Iron transport</keyword>
<dbReference type="SUPFAM" id="SSF56935">
    <property type="entry name" value="Porins"/>
    <property type="match status" value="1"/>
</dbReference>
<keyword evidence="9" id="KW-0472">Membrane</keyword>
<evidence type="ECO:0000313" key="12">
    <source>
        <dbReference type="EMBL" id="KKK52885.1"/>
    </source>
</evidence>
<feature type="non-terminal residue" evidence="12">
    <location>
        <position position="1"/>
    </location>
</feature>
<feature type="domain" description="TonB-dependent receptor-like beta-barrel" evidence="11">
    <location>
        <begin position="45"/>
        <end position="269"/>
    </location>
</feature>